<dbReference type="InterPro" id="IPR013766">
    <property type="entry name" value="Thioredoxin_domain"/>
</dbReference>
<feature type="domain" description="Thioredoxin" evidence="2">
    <location>
        <begin position="70"/>
        <end position="159"/>
    </location>
</feature>
<dbReference type="CDD" id="cd02989">
    <property type="entry name" value="Phd_like_TxnDC9"/>
    <property type="match status" value="1"/>
</dbReference>
<accession>B5M6F7</accession>
<dbReference type="SUPFAM" id="SSF52833">
    <property type="entry name" value="Thioredoxin-like"/>
    <property type="match status" value="1"/>
</dbReference>
<dbReference type="PANTHER" id="PTHR21148">
    <property type="entry name" value="THIOREDOXIN DOMAIN-CONTAINING PROTEIN 9"/>
    <property type="match status" value="1"/>
</dbReference>
<protein>
    <recommendedName>
        <fullName evidence="1">Thioredoxin domain-containing protein 9</fullName>
    </recommendedName>
</protein>
<proteinExistence type="evidence at transcript level"/>
<name>B5M6F7_CYRSC</name>
<sequence>MMEQLVEKSLLQAAKYVEDQLDVELEKLEKLDDDELEVIRQRRVAEMKKLAAQKQEWLTIGHGEYSELSNEKEFFEGCKKSQNFICHFYRQSTFRCKIVDKHLGILAKKHVEARFCKIDAEKSPFLTQRLQIRMLPTIVLCKDAKKIDSIIGFDDLGGIDEFSTEMMEWRIAQAKVINYAGDLLHPPGSAAAANRQKTNILGYNKPKTIRGGGAGDYDDDSD</sequence>
<dbReference type="AlphaFoldDB" id="B5M6F7"/>
<dbReference type="Gene3D" id="3.40.30.10">
    <property type="entry name" value="Glutaredoxin"/>
    <property type="match status" value="1"/>
</dbReference>
<organism evidence="3">
    <name type="scientific">Cyriopagopus schmidti</name>
    <name type="common">Chinese bird spider</name>
    <name type="synonym">Haplopelma schmidti</name>
    <dbReference type="NCBI Taxonomy" id="29017"/>
    <lineage>
        <taxon>Eukaryota</taxon>
        <taxon>Metazoa</taxon>
        <taxon>Ecdysozoa</taxon>
        <taxon>Arthropoda</taxon>
        <taxon>Chelicerata</taxon>
        <taxon>Arachnida</taxon>
        <taxon>Araneae</taxon>
        <taxon>Mygalomorphae</taxon>
        <taxon>Avicularoidea</taxon>
        <taxon>Theraphosidae</taxon>
        <taxon>Cyriopagopus</taxon>
    </lineage>
</organism>
<reference evidence="3" key="1">
    <citation type="submission" date="2008-07" db="EMBL/GenBank/DDBJ databases">
        <title>Venomics of the spider Ornithoctonus huwena based on transcriptomic versus proteomic analysis.</title>
        <authorList>
            <person name="Jiang L."/>
            <person name="Peng L."/>
            <person name="Liang S."/>
        </authorList>
    </citation>
    <scope>NUCLEOTIDE SEQUENCE</scope>
</reference>
<evidence type="ECO:0000259" key="2">
    <source>
        <dbReference type="Pfam" id="PF00085"/>
    </source>
</evidence>
<dbReference type="Pfam" id="PF00085">
    <property type="entry name" value="Thioredoxin"/>
    <property type="match status" value="1"/>
</dbReference>
<evidence type="ECO:0000256" key="1">
    <source>
        <dbReference type="ARBA" id="ARBA00026148"/>
    </source>
</evidence>
<dbReference type="InterPro" id="IPR036249">
    <property type="entry name" value="Thioredoxin-like_sf"/>
</dbReference>
<evidence type="ECO:0000313" key="3">
    <source>
        <dbReference type="EMBL" id="ACH48211.1"/>
    </source>
</evidence>
<dbReference type="EMBL" id="EU979508">
    <property type="protein sequence ID" value="ACH48211.1"/>
    <property type="molecule type" value="mRNA"/>
</dbReference>